<dbReference type="GO" id="GO:0003700">
    <property type="term" value="F:DNA-binding transcription factor activity"/>
    <property type="evidence" value="ECO:0007669"/>
    <property type="project" value="InterPro"/>
</dbReference>
<dbReference type="Pfam" id="PF00126">
    <property type="entry name" value="HTH_1"/>
    <property type="match status" value="1"/>
</dbReference>
<comment type="similarity">
    <text evidence="1">Belongs to the LysR transcriptional regulatory family.</text>
</comment>
<dbReference type="InterPro" id="IPR036390">
    <property type="entry name" value="WH_DNA-bd_sf"/>
</dbReference>
<protein>
    <submittedName>
        <fullName evidence="6">LysR family transcriptional regulator</fullName>
    </submittedName>
</protein>
<accession>A0A7H9BID4</accession>
<keyword evidence="3" id="KW-0238">DNA-binding</keyword>
<sequence length="298" mass="33012">MLKMTLRELEVFCAINRTGGVTAAAQLLGLSQSAASGALAELERRLGVTLFDRIGRRIMLNEHGRYLLPRAEQLLEQAVELEHNYADGAPSRLRIAASLTIGNFILPGLLGELMHTRPEDRYEVAIGNSQLVIEQLLDSRADIGLIEAPLTHHQLVSERWLSDEMTVFARADHPMVTQQPTLNELAAAPWIMRESGSGVRQMLEAMLLPHLGGMNLLLELGSGEAVREAVRLGLGISCGSKRAIARELQRGEFAMIPLPEIAMDRRFYIVWHAEKRLTAGAERLRAACHSRMNDEVVT</sequence>
<dbReference type="AlphaFoldDB" id="A0A7H9BID4"/>
<dbReference type="FunFam" id="1.10.10.10:FF:000001">
    <property type="entry name" value="LysR family transcriptional regulator"/>
    <property type="match status" value="1"/>
</dbReference>
<dbReference type="NCBIfam" id="NF008095">
    <property type="entry name" value="PRK10837.1"/>
    <property type="match status" value="1"/>
</dbReference>
<evidence type="ECO:0000256" key="3">
    <source>
        <dbReference type="ARBA" id="ARBA00023125"/>
    </source>
</evidence>
<dbReference type="InterPro" id="IPR000847">
    <property type="entry name" value="LysR_HTH_N"/>
</dbReference>
<reference evidence="6 7" key="1">
    <citation type="submission" date="2020-07" db="EMBL/GenBank/DDBJ databases">
        <title>Complete genome sequence of Chitinibacter sp. 2T18.</title>
        <authorList>
            <person name="Bae J.-W."/>
            <person name="Choi J.-W."/>
        </authorList>
    </citation>
    <scope>NUCLEOTIDE SEQUENCE [LARGE SCALE GENOMIC DNA]</scope>
    <source>
        <strain evidence="6 7">2T18</strain>
    </source>
</reference>
<dbReference type="CDD" id="cd08420">
    <property type="entry name" value="PBP2_CysL_like"/>
    <property type="match status" value="1"/>
</dbReference>
<gene>
    <name evidence="6" type="ORF">HQ393_09605</name>
</gene>
<name>A0A7H9BID4_9NEIS</name>
<dbReference type="PANTHER" id="PTHR30126:SF94">
    <property type="entry name" value="LYSR FAMILY TRANSCRIPTIONAL REGULATOR"/>
    <property type="match status" value="1"/>
</dbReference>
<evidence type="ECO:0000313" key="6">
    <source>
        <dbReference type="EMBL" id="QLG88483.1"/>
    </source>
</evidence>
<dbReference type="KEGG" id="chiz:HQ393_09605"/>
<evidence type="ECO:0000259" key="5">
    <source>
        <dbReference type="PROSITE" id="PS50931"/>
    </source>
</evidence>
<dbReference type="GO" id="GO:0000976">
    <property type="term" value="F:transcription cis-regulatory region binding"/>
    <property type="evidence" value="ECO:0007669"/>
    <property type="project" value="TreeGrafter"/>
</dbReference>
<dbReference type="EMBL" id="CP058627">
    <property type="protein sequence ID" value="QLG88483.1"/>
    <property type="molecule type" value="Genomic_DNA"/>
</dbReference>
<evidence type="ECO:0000256" key="1">
    <source>
        <dbReference type="ARBA" id="ARBA00009437"/>
    </source>
</evidence>
<evidence type="ECO:0000313" key="7">
    <source>
        <dbReference type="Proteomes" id="UP000509597"/>
    </source>
</evidence>
<feature type="domain" description="HTH lysR-type" evidence="5">
    <location>
        <begin position="4"/>
        <end position="61"/>
    </location>
</feature>
<dbReference type="InterPro" id="IPR036388">
    <property type="entry name" value="WH-like_DNA-bd_sf"/>
</dbReference>
<dbReference type="Gene3D" id="3.40.190.10">
    <property type="entry name" value="Periplasmic binding protein-like II"/>
    <property type="match status" value="2"/>
</dbReference>
<keyword evidence="7" id="KW-1185">Reference proteome</keyword>
<dbReference type="Proteomes" id="UP000509597">
    <property type="component" value="Chromosome"/>
</dbReference>
<dbReference type="RefSeq" id="WP_179354998.1">
    <property type="nucleotide sequence ID" value="NZ_CP058627.1"/>
</dbReference>
<dbReference type="Pfam" id="PF03466">
    <property type="entry name" value="LysR_substrate"/>
    <property type="match status" value="1"/>
</dbReference>
<dbReference type="SUPFAM" id="SSF46785">
    <property type="entry name" value="Winged helix' DNA-binding domain"/>
    <property type="match status" value="1"/>
</dbReference>
<dbReference type="PROSITE" id="PS50931">
    <property type="entry name" value="HTH_LYSR"/>
    <property type="match status" value="1"/>
</dbReference>
<keyword evidence="2" id="KW-0805">Transcription regulation</keyword>
<dbReference type="PRINTS" id="PR00039">
    <property type="entry name" value="HTHLYSR"/>
</dbReference>
<organism evidence="6 7">
    <name type="scientific">Chitinibacter bivalviorum</name>
    <dbReference type="NCBI Taxonomy" id="2739434"/>
    <lineage>
        <taxon>Bacteria</taxon>
        <taxon>Pseudomonadati</taxon>
        <taxon>Pseudomonadota</taxon>
        <taxon>Betaproteobacteria</taxon>
        <taxon>Neisseriales</taxon>
        <taxon>Chitinibacteraceae</taxon>
        <taxon>Chitinibacter</taxon>
    </lineage>
</organism>
<dbReference type="Gene3D" id="1.10.10.10">
    <property type="entry name" value="Winged helix-like DNA-binding domain superfamily/Winged helix DNA-binding domain"/>
    <property type="match status" value="1"/>
</dbReference>
<proteinExistence type="inferred from homology"/>
<dbReference type="PANTHER" id="PTHR30126">
    <property type="entry name" value="HTH-TYPE TRANSCRIPTIONAL REGULATOR"/>
    <property type="match status" value="1"/>
</dbReference>
<evidence type="ECO:0000256" key="4">
    <source>
        <dbReference type="ARBA" id="ARBA00023163"/>
    </source>
</evidence>
<evidence type="ECO:0000256" key="2">
    <source>
        <dbReference type="ARBA" id="ARBA00023015"/>
    </source>
</evidence>
<dbReference type="SUPFAM" id="SSF53850">
    <property type="entry name" value="Periplasmic binding protein-like II"/>
    <property type="match status" value="1"/>
</dbReference>
<dbReference type="InterPro" id="IPR005119">
    <property type="entry name" value="LysR_subst-bd"/>
</dbReference>
<keyword evidence="4" id="KW-0804">Transcription</keyword>